<keyword evidence="4" id="KW-0472">Membrane</keyword>
<dbReference type="Pfam" id="PF00114">
    <property type="entry name" value="Pilin"/>
    <property type="match status" value="1"/>
</dbReference>
<dbReference type="SUPFAM" id="SSF54523">
    <property type="entry name" value="Pili subunits"/>
    <property type="match status" value="1"/>
</dbReference>
<dbReference type="Gene3D" id="3.30.700.10">
    <property type="entry name" value="Glycoprotein, Type 4 Pilin"/>
    <property type="match status" value="1"/>
</dbReference>
<sequence>MNKGFTLIEVIIVVAIVGIISGIAIPQYQNHIARSQIAIAIAELRGAQPQYELIIHGGSPSSDYTPANIFFSSSSSHICNYIVNPPDIFNAADQALVCHLSQVSPALKGQFVYFSRDKYGKWKCKTSLGVDDKYKPAGCR</sequence>
<feature type="transmembrane region" description="Helical" evidence="4">
    <location>
        <begin position="6"/>
        <end position="25"/>
    </location>
</feature>
<comment type="caution">
    <text evidence="5">The sequence shown here is derived from an EMBL/GenBank/DDBJ whole genome shotgun (WGS) entry which is preliminary data.</text>
</comment>
<dbReference type="AlphaFoldDB" id="A0AAW5R9A7"/>
<keyword evidence="3" id="KW-0281">Fimbrium</keyword>
<dbReference type="GO" id="GO:0007155">
    <property type="term" value="P:cell adhesion"/>
    <property type="evidence" value="ECO:0007669"/>
    <property type="project" value="InterPro"/>
</dbReference>
<evidence type="ECO:0000256" key="2">
    <source>
        <dbReference type="ARBA" id="ARBA00022481"/>
    </source>
</evidence>
<dbReference type="InterPro" id="IPR012902">
    <property type="entry name" value="N_methyl_site"/>
</dbReference>
<organism evidence="5 6">
    <name type="scientific">Acinetobacter junii</name>
    <dbReference type="NCBI Taxonomy" id="40215"/>
    <lineage>
        <taxon>Bacteria</taxon>
        <taxon>Pseudomonadati</taxon>
        <taxon>Pseudomonadota</taxon>
        <taxon>Gammaproteobacteria</taxon>
        <taxon>Moraxellales</taxon>
        <taxon>Moraxellaceae</taxon>
        <taxon>Acinetobacter</taxon>
    </lineage>
</organism>
<accession>A0AAW5R9A7</accession>
<dbReference type="NCBIfam" id="TIGR02532">
    <property type="entry name" value="IV_pilin_GFxxxE"/>
    <property type="match status" value="1"/>
</dbReference>
<evidence type="ECO:0000313" key="5">
    <source>
        <dbReference type="EMBL" id="MCU4397313.1"/>
    </source>
</evidence>
<evidence type="ECO:0000256" key="1">
    <source>
        <dbReference type="ARBA" id="ARBA00005233"/>
    </source>
</evidence>
<gene>
    <name evidence="5" type="ORF">KTH64_10190</name>
</gene>
<protein>
    <submittedName>
        <fullName evidence="5">Pilin</fullName>
    </submittedName>
</protein>
<dbReference type="Proteomes" id="UP001208534">
    <property type="component" value="Unassembled WGS sequence"/>
</dbReference>
<keyword evidence="4" id="KW-1133">Transmembrane helix</keyword>
<name>A0AAW5R9A7_ACIJU</name>
<reference evidence="5" key="1">
    <citation type="submission" date="2021-06" db="EMBL/GenBank/DDBJ databases">
        <title>Propagation of a rapidly emergent carbapenem-resistant Acinetobacter baumannii lineage by various extra-hospital transmission networks.</title>
        <authorList>
            <person name="Calix J."/>
        </authorList>
    </citation>
    <scope>NUCLEOTIDE SEQUENCE</scope>
    <source>
        <strain evidence="5">WU_MDCI_Aw63</strain>
    </source>
</reference>
<dbReference type="RefSeq" id="WP_394803852.1">
    <property type="nucleotide sequence ID" value="NZ_JAHPRE010000038.1"/>
</dbReference>
<comment type="similarity">
    <text evidence="1 3">Belongs to the N-Me-Phe pilin family.</text>
</comment>
<dbReference type="InterPro" id="IPR001082">
    <property type="entry name" value="Pilin"/>
</dbReference>
<dbReference type="EMBL" id="JAHPRE010000038">
    <property type="protein sequence ID" value="MCU4397313.1"/>
    <property type="molecule type" value="Genomic_DNA"/>
</dbReference>
<dbReference type="PROSITE" id="PS00409">
    <property type="entry name" value="PROKAR_NTER_METHYL"/>
    <property type="match status" value="1"/>
</dbReference>
<keyword evidence="2" id="KW-0488">Methylation</keyword>
<keyword evidence="4" id="KW-0812">Transmembrane</keyword>
<evidence type="ECO:0000313" key="6">
    <source>
        <dbReference type="Proteomes" id="UP001208534"/>
    </source>
</evidence>
<dbReference type="GO" id="GO:0009289">
    <property type="term" value="C:pilus"/>
    <property type="evidence" value="ECO:0007669"/>
    <property type="project" value="InterPro"/>
</dbReference>
<dbReference type="InterPro" id="IPR045584">
    <property type="entry name" value="Pilin-like"/>
</dbReference>
<evidence type="ECO:0000256" key="3">
    <source>
        <dbReference type="RuleBase" id="RU000389"/>
    </source>
</evidence>
<dbReference type="Pfam" id="PF07963">
    <property type="entry name" value="N_methyl"/>
    <property type="match status" value="1"/>
</dbReference>
<evidence type="ECO:0000256" key="4">
    <source>
        <dbReference type="SAM" id="Phobius"/>
    </source>
</evidence>
<proteinExistence type="inferred from homology"/>